<accession>A0A9X1VA12</accession>
<protein>
    <recommendedName>
        <fullName evidence="6 9">Aminopyrimidine aminohydrolase</fullName>
        <ecNumber evidence="5 9">3.5.99.2</ecNumber>
    </recommendedName>
</protein>
<dbReference type="EMBL" id="JALBUF010000002">
    <property type="protein sequence ID" value="MCI0182908.1"/>
    <property type="molecule type" value="Genomic_DNA"/>
</dbReference>
<comment type="catalytic activity">
    <reaction evidence="8 9">
        <text>thiamine + H2O = 5-(2-hydroxyethyl)-4-methylthiazole + 4-amino-5-hydroxymethyl-2-methylpyrimidine + H(+)</text>
        <dbReference type="Rhea" id="RHEA:17509"/>
        <dbReference type="ChEBI" id="CHEBI:15377"/>
        <dbReference type="ChEBI" id="CHEBI:15378"/>
        <dbReference type="ChEBI" id="CHEBI:16892"/>
        <dbReference type="ChEBI" id="CHEBI:17957"/>
        <dbReference type="ChEBI" id="CHEBI:18385"/>
        <dbReference type="EC" id="3.5.99.2"/>
    </reaction>
</comment>
<organism evidence="11 12">
    <name type="scientific">Sulfoacidibacillus ferrooxidans</name>
    <dbReference type="NCBI Taxonomy" id="2005001"/>
    <lineage>
        <taxon>Bacteria</taxon>
        <taxon>Bacillati</taxon>
        <taxon>Bacillota</taxon>
        <taxon>Bacilli</taxon>
        <taxon>Bacillales</taxon>
        <taxon>Alicyclobacillaceae</taxon>
        <taxon>Sulfoacidibacillus</taxon>
    </lineage>
</organism>
<keyword evidence="9 11" id="KW-0378">Hydrolase</keyword>
<dbReference type="GO" id="GO:0009228">
    <property type="term" value="P:thiamine biosynthetic process"/>
    <property type="evidence" value="ECO:0007669"/>
    <property type="project" value="UniProtKB-KW"/>
</dbReference>
<dbReference type="InterPro" id="IPR050967">
    <property type="entry name" value="Thiamine_Salvage_TenA"/>
</dbReference>
<evidence type="ECO:0000256" key="3">
    <source>
        <dbReference type="ARBA" id="ARBA00010264"/>
    </source>
</evidence>
<dbReference type="InterPro" id="IPR027574">
    <property type="entry name" value="Thiaminase_II"/>
</dbReference>
<dbReference type="PANTHER" id="PTHR43198:SF2">
    <property type="entry name" value="SI:CH1073-67J19.1-RELATED"/>
    <property type="match status" value="1"/>
</dbReference>
<dbReference type="GO" id="GO:0050334">
    <property type="term" value="F:thiaminase activity"/>
    <property type="evidence" value="ECO:0007669"/>
    <property type="project" value="UniProtKB-EC"/>
</dbReference>
<dbReference type="NCBIfam" id="TIGR04306">
    <property type="entry name" value="salvage_TenA"/>
    <property type="match status" value="1"/>
</dbReference>
<evidence type="ECO:0000256" key="6">
    <source>
        <dbReference type="ARBA" id="ARBA00013647"/>
    </source>
</evidence>
<name>A0A9X1VA12_9BACL</name>
<evidence type="ECO:0000256" key="2">
    <source>
        <dbReference type="ARBA" id="ARBA00004948"/>
    </source>
</evidence>
<evidence type="ECO:0000256" key="1">
    <source>
        <dbReference type="ARBA" id="ARBA00001881"/>
    </source>
</evidence>
<evidence type="ECO:0000256" key="4">
    <source>
        <dbReference type="ARBA" id="ARBA00011881"/>
    </source>
</evidence>
<keyword evidence="12" id="KW-1185">Reference proteome</keyword>
<comment type="pathway">
    <text evidence="2 9">Cofactor biosynthesis; thiamine diphosphate biosynthesis.</text>
</comment>
<comment type="function">
    <text evidence="9">Catalyzes an amino-pyrimidine hydrolysis reaction at the C5' of the pyrimidine moiety of thiamine compounds, a reaction that is part of a thiamine salvage pathway.</text>
</comment>
<evidence type="ECO:0000256" key="8">
    <source>
        <dbReference type="ARBA" id="ARBA00048337"/>
    </source>
</evidence>
<dbReference type="Gene3D" id="1.20.910.10">
    <property type="entry name" value="Heme oxygenase-like"/>
    <property type="match status" value="1"/>
</dbReference>
<comment type="subunit">
    <text evidence="4">Homotetramer.</text>
</comment>
<comment type="catalytic activity">
    <reaction evidence="1 9">
        <text>4-amino-5-aminomethyl-2-methylpyrimidine + H2O = 4-amino-5-hydroxymethyl-2-methylpyrimidine + NH4(+)</text>
        <dbReference type="Rhea" id="RHEA:31799"/>
        <dbReference type="ChEBI" id="CHEBI:15377"/>
        <dbReference type="ChEBI" id="CHEBI:16892"/>
        <dbReference type="ChEBI" id="CHEBI:28938"/>
        <dbReference type="ChEBI" id="CHEBI:63416"/>
        <dbReference type="EC" id="3.5.99.2"/>
    </reaction>
</comment>
<dbReference type="SUPFAM" id="SSF48613">
    <property type="entry name" value="Heme oxygenase-like"/>
    <property type="match status" value="1"/>
</dbReference>
<dbReference type="CDD" id="cd19364">
    <property type="entry name" value="TenA_C_BsTenA-like"/>
    <property type="match status" value="1"/>
</dbReference>
<dbReference type="Proteomes" id="UP001139263">
    <property type="component" value="Unassembled WGS sequence"/>
</dbReference>
<comment type="caution">
    <text evidence="11">The sequence shown here is derived from an EMBL/GenBank/DDBJ whole genome shotgun (WGS) entry which is preliminary data.</text>
</comment>
<evidence type="ECO:0000313" key="12">
    <source>
        <dbReference type="Proteomes" id="UP001139263"/>
    </source>
</evidence>
<dbReference type="EC" id="3.5.99.2" evidence="5 9"/>
<comment type="similarity">
    <text evidence="3 9">Belongs to the TenA family.</text>
</comment>
<evidence type="ECO:0000259" key="10">
    <source>
        <dbReference type="Pfam" id="PF03070"/>
    </source>
</evidence>
<evidence type="ECO:0000256" key="9">
    <source>
        <dbReference type="RuleBase" id="RU363093"/>
    </source>
</evidence>
<dbReference type="Pfam" id="PF03070">
    <property type="entry name" value="TENA_THI-4"/>
    <property type="match status" value="1"/>
</dbReference>
<dbReference type="RefSeq" id="WP_241712504.1">
    <property type="nucleotide sequence ID" value="NZ_JALBUF010000002.1"/>
</dbReference>
<evidence type="ECO:0000256" key="7">
    <source>
        <dbReference type="ARBA" id="ARBA00022977"/>
    </source>
</evidence>
<keyword evidence="7 9" id="KW-0784">Thiamine biosynthesis</keyword>
<dbReference type="GO" id="GO:0005829">
    <property type="term" value="C:cytosol"/>
    <property type="evidence" value="ECO:0007669"/>
    <property type="project" value="TreeGrafter"/>
</dbReference>
<reference evidence="11" key="1">
    <citation type="submission" date="2022-03" db="EMBL/GenBank/DDBJ databases">
        <title>Draft Genome Sequence of Firmicute Strain S0AB, a Heterotrophic Iron/Sulfur-Oxidizing Extreme Acidophile.</title>
        <authorList>
            <person name="Vergara E."/>
            <person name="Pakostova E."/>
            <person name="Johnson D.B."/>
            <person name="Holmes D.S."/>
        </authorList>
    </citation>
    <scope>NUCLEOTIDE SEQUENCE</scope>
    <source>
        <strain evidence="11">S0AB</strain>
    </source>
</reference>
<evidence type="ECO:0000256" key="5">
    <source>
        <dbReference type="ARBA" id="ARBA00012684"/>
    </source>
</evidence>
<dbReference type="InterPro" id="IPR016084">
    <property type="entry name" value="Haem_Oase-like_multi-hlx"/>
</dbReference>
<feature type="domain" description="Thiaminase-2/PQQC" evidence="10">
    <location>
        <begin position="9"/>
        <end position="211"/>
    </location>
</feature>
<dbReference type="PANTHER" id="PTHR43198">
    <property type="entry name" value="BIFUNCTIONAL TH2 PROTEIN"/>
    <property type="match status" value="1"/>
</dbReference>
<dbReference type="AlphaFoldDB" id="A0A9X1VA12"/>
<dbReference type="InterPro" id="IPR004305">
    <property type="entry name" value="Thiaminase-2/PQQC"/>
</dbReference>
<proteinExistence type="inferred from homology"/>
<sequence length="220" mass="25723">MTFTDQLRQAADDLWKKSLTHPFVIEIADGSLPTQKFSHYVQNDSYYLSVFARVQSRAASKARDMHTIARLAVHAQSTVEAEHLLHKTFFNLLDITPSPSFIPAPAAYEYTTHLLSISADGTLGEIIAAILPCYWLYWEIGEKYRYSQPNHPIYDQWIATYGDEWYGKLVDEQIYLLDQLAEQASEEQQHRMKQHFMRSSYYELRFWDMAYHLEGWPQGM</sequence>
<evidence type="ECO:0000313" key="11">
    <source>
        <dbReference type="EMBL" id="MCI0182908.1"/>
    </source>
</evidence>
<gene>
    <name evidence="11" type="primary">tenA</name>
    <name evidence="11" type="ORF">MM817_01177</name>
</gene>